<evidence type="ECO:0000256" key="2">
    <source>
        <dbReference type="ARBA" id="ARBA00022448"/>
    </source>
</evidence>
<dbReference type="SUPFAM" id="SSF103473">
    <property type="entry name" value="MFS general substrate transporter"/>
    <property type="match status" value="1"/>
</dbReference>
<dbReference type="GO" id="GO:0022857">
    <property type="term" value="F:transmembrane transporter activity"/>
    <property type="evidence" value="ECO:0007669"/>
    <property type="project" value="InterPro"/>
</dbReference>
<protein>
    <submittedName>
        <fullName evidence="10">MFS transporter</fullName>
    </submittedName>
</protein>
<keyword evidence="11" id="KW-1185">Reference proteome</keyword>
<feature type="compositionally biased region" description="Low complexity" evidence="7">
    <location>
        <begin position="481"/>
        <end position="495"/>
    </location>
</feature>
<keyword evidence="6 8" id="KW-0472">Membrane</keyword>
<feature type="transmembrane region" description="Helical" evidence="8">
    <location>
        <begin position="306"/>
        <end position="331"/>
    </location>
</feature>
<dbReference type="Proteomes" id="UP000653674">
    <property type="component" value="Unassembled WGS sequence"/>
</dbReference>
<dbReference type="PANTHER" id="PTHR23513:SF11">
    <property type="entry name" value="STAPHYLOFERRIN A TRANSPORTER"/>
    <property type="match status" value="1"/>
</dbReference>
<reference evidence="10" key="1">
    <citation type="submission" date="2021-01" db="EMBL/GenBank/DDBJ databases">
        <title>Whole genome shotgun sequence of Planosporangium flavigriseum NBRC 105377.</title>
        <authorList>
            <person name="Komaki H."/>
            <person name="Tamura T."/>
        </authorList>
    </citation>
    <scope>NUCLEOTIDE SEQUENCE</scope>
    <source>
        <strain evidence="10">NBRC 105377</strain>
    </source>
</reference>
<feature type="transmembrane region" description="Helical" evidence="8">
    <location>
        <begin position="219"/>
        <end position="238"/>
    </location>
</feature>
<feature type="transmembrane region" description="Helical" evidence="8">
    <location>
        <begin position="75"/>
        <end position="96"/>
    </location>
</feature>
<feature type="compositionally biased region" description="Basic residues" evidence="7">
    <location>
        <begin position="461"/>
        <end position="477"/>
    </location>
</feature>
<evidence type="ECO:0000259" key="9">
    <source>
        <dbReference type="PROSITE" id="PS50850"/>
    </source>
</evidence>
<feature type="transmembrane region" description="Helical" evidence="8">
    <location>
        <begin position="134"/>
        <end position="153"/>
    </location>
</feature>
<dbReference type="Gene3D" id="1.20.1250.20">
    <property type="entry name" value="MFS general substrate transporter like domains"/>
    <property type="match status" value="1"/>
</dbReference>
<dbReference type="InterPro" id="IPR020846">
    <property type="entry name" value="MFS_dom"/>
</dbReference>
<evidence type="ECO:0000256" key="1">
    <source>
        <dbReference type="ARBA" id="ARBA00004651"/>
    </source>
</evidence>
<evidence type="ECO:0000256" key="6">
    <source>
        <dbReference type="ARBA" id="ARBA00023136"/>
    </source>
</evidence>
<feature type="transmembrane region" description="Helical" evidence="8">
    <location>
        <begin position="42"/>
        <end position="63"/>
    </location>
</feature>
<feature type="transmembrane region" description="Helical" evidence="8">
    <location>
        <begin position="159"/>
        <end position="186"/>
    </location>
</feature>
<feature type="transmembrane region" description="Helical" evidence="8">
    <location>
        <begin position="12"/>
        <end position="36"/>
    </location>
</feature>
<dbReference type="RefSeq" id="WP_168078149.1">
    <property type="nucleotide sequence ID" value="NZ_BAAAQJ010000030.1"/>
</dbReference>
<dbReference type="EMBL" id="BONU01000034">
    <property type="protein sequence ID" value="GIG75607.1"/>
    <property type="molecule type" value="Genomic_DNA"/>
</dbReference>
<comment type="subcellular location">
    <subcellularLocation>
        <location evidence="1">Cell membrane</location>
        <topology evidence="1">Multi-pass membrane protein</topology>
    </subcellularLocation>
</comment>
<dbReference type="InterPro" id="IPR010290">
    <property type="entry name" value="TM_effector"/>
</dbReference>
<organism evidence="10 11">
    <name type="scientific">Planosporangium flavigriseum</name>
    <dbReference type="NCBI Taxonomy" id="373681"/>
    <lineage>
        <taxon>Bacteria</taxon>
        <taxon>Bacillati</taxon>
        <taxon>Actinomycetota</taxon>
        <taxon>Actinomycetes</taxon>
        <taxon>Micromonosporales</taxon>
        <taxon>Micromonosporaceae</taxon>
        <taxon>Planosporangium</taxon>
    </lineage>
</organism>
<keyword evidence="2" id="KW-0813">Transport</keyword>
<dbReference type="GO" id="GO:0005886">
    <property type="term" value="C:plasma membrane"/>
    <property type="evidence" value="ECO:0007669"/>
    <property type="project" value="UniProtKB-SubCell"/>
</dbReference>
<feature type="transmembrane region" description="Helical" evidence="8">
    <location>
        <begin position="102"/>
        <end position="122"/>
    </location>
</feature>
<evidence type="ECO:0000256" key="3">
    <source>
        <dbReference type="ARBA" id="ARBA00022475"/>
    </source>
</evidence>
<dbReference type="InterPro" id="IPR036259">
    <property type="entry name" value="MFS_trans_sf"/>
</dbReference>
<feature type="region of interest" description="Disordered" evidence="7">
    <location>
        <begin position="459"/>
        <end position="507"/>
    </location>
</feature>
<gene>
    <name evidence="10" type="ORF">Pfl04_40110</name>
</gene>
<accession>A0A8J3LPP2</accession>
<dbReference type="PROSITE" id="PS50850">
    <property type="entry name" value="MFS"/>
    <property type="match status" value="1"/>
</dbReference>
<dbReference type="PANTHER" id="PTHR23513">
    <property type="entry name" value="INTEGRAL MEMBRANE EFFLUX PROTEIN-RELATED"/>
    <property type="match status" value="1"/>
</dbReference>
<proteinExistence type="predicted"/>
<feature type="transmembrane region" description="Helical" evidence="8">
    <location>
        <begin position="281"/>
        <end position="300"/>
    </location>
</feature>
<evidence type="ECO:0000256" key="7">
    <source>
        <dbReference type="SAM" id="MobiDB-lite"/>
    </source>
</evidence>
<keyword evidence="3" id="KW-1003">Cell membrane</keyword>
<sequence>MFGALRQYNYRLWATADLISITGTWMQVLGVNWYLLQTTGSAAKMGLGVLLQSLPVLLLGPYAGALADRIRPRPLLVASQFVHAALAAGLALVAFAGSHALWPVYLISLLSGVVSAIDGPALGRFGSMVVGPKALGNALAFGSLINSTGRIVGMSLGGVLVATAGAGALFAGNAVSFLAVVAALLLMRPREWHPLASATDAPAAERGIRAGFAYLLRQPVVLVTLALSLVLGCLGRNYQVTMAAMSDGPLHAGAAGYGLLSTVFAVGTAVGALVAAHRSELTHRLLLAAAMLGSTLQLFSGLTPGLAAFAVVILPIASAAIVIDTAVAARVQLDTREDMRGRVVSAMTIVASLSGMVGAPLLGWLSEVLGARTALMSAGTVCLLACAAAAVLLARLTAAEPASAPAAAADAAATDTAGADNAGAAGAAAEATAPEPAVTVLPTTATMAIYALIPRSMTSRPARRARRRVGGPARRHLPVPASYSGRRGPGAAAARPSRRGRPDAGAA</sequence>
<feature type="domain" description="Major facilitator superfamily (MFS) profile" evidence="9">
    <location>
        <begin position="1"/>
        <end position="397"/>
    </location>
</feature>
<dbReference type="Pfam" id="PF05977">
    <property type="entry name" value="MFS_3"/>
    <property type="match status" value="1"/>
</dbReference>
<evidence type="ECO:0000256" key="4">
    <source>
        <dbReference type="ARBA" id="ARBA00022692"/>
    </source>
</evidence>
<keyword evidence="4 8" id="KW-0812">Transmembrane</keyword>
<keyword evidence="5 8" id="KW-1133">Transmembrane helix</keyword>
<feature type="transmembrane region" description="Helical" evidence="8">
    <location>
        <begin position="343"/>
        <end position="362"/>
    </location>
</feature>
<feature type="transmembrane region" description="Helical" evidence="8">
    <location>
        <begin position="250"/>
        <end position="274"/>
    </location>
</feature>
<evidence type="ECO:0000256" key="8">
    <source>
        <dbReference type="SAM" id="Phobius"/>
    </source>
</evidence>
<evidence type="ECO:0000313" key="10">
    <source>
        <dbReference type="EMBL" id="GIG75607.1"/>
    </source>
</evidence>
<dbReference type="CDD" id="cd06173">
    <property type="entry name" value="MFS_MefA_like"/>
    <property type="match status" value="1"/>
</dbReference>
<name>A0A8J3LPP2_9ACTN</name>
<comment type="caution">
    <text evidence="10">The sequence shown here is derived from an EMBL/GenBank/DDBJ whole genome shotgun (WGS) entry which is preliminary data.</text>
</comment>
<dbReference type="AlphaFoldDB" id="A0A8J3LPP2"/>
<evidence type="ECO:0000256" key="5">
    <source>
        <dbReference type="ARBA" id="ARBA00022989"/>
    </source>
</evidence>
<evidence type="ECO:0000313" key="11">
    <source>
        <dbReference type="Proteomes" id="UP000653674"/>
    </source>
</evidence>
<feature type="transmembrane region" description="Helical" evidence="8">
    <location>
        <begin position="374"/>
        <end position="394"/>
    </location>
</feature>